<sequence>MSPQRVGTPEEDTVSAVARQSTPSITLRPRRVLRLAWIGSVLVVALFVAIAIVLRNTDTGVYFRFADQVSMVLLGLLIAAGLLLLARPRVRADAEGIEVRNILQTRRFGWGEIVGIAFPDGASWARLDLPDDEYLPVLAVQAVDRMYAVEGIRELRALRNAAHARLAAARQEAAPDEAVSDEAVTGKAVTDEAVTDEAVTDDGTSTEPDTRG</sequence>
<feature type="domain" description="Low molecular weight protein antigen 6 PH" evidence="3">
    <location>
        <begin position="87"/>
        <end position="156"/>
    </location>
</feature>
<dbReference type="Proteomes" id="UP000321685">
    <property type="component" value="Unassembled WGS sequence"/>
</dbReference>
<name>A0A511DNW7_9PSEU</name>
<evidence type="ECO:0000313" key="5">
    <source>
        <dbReference type="Proteomes" id="UP000321685"/>
    </source>
</evidence>
<keyword evidence="2" id="KW-0472">Membrane</keyword>
<feature type="region of interest" description="Disordered" evidence="1">
    <location>
        <begin position="170"/>
        <end position="212"/>
    </location>
</feature>
<protein>
    <recommendedName>
        <fullName evidence="3">Low molecular weight protein antigen 6 PH domain-containing protein</fullName>
    </recommendedName>
</protein>
<evidence type="ECO:0000259" key="3">
    <source>
        <dbReference type="Pfam" id="PF10756"/>
    </source>
</evidence>
<organism evidence="4 5">
    <name type="scientific">Pseudonocardia sulfidoxydans NBRC 16205</name>
    <dbReference type="NCBI Taxonomy" id="1223511"/>
    <lineage>
        <taxon>Bacteria</taxon>
        <taxon>Bacillati</taxon>
        <taxon>Actinomycetota</taxon>
        <taxon>Actinomycetes</taxon>
        <taxon>Pseudonocardiales</taxon>
        <taxon>Pseudonocardiaceae</taxon>
        <taxon>Pseudonocardia</taxon>
    </lineage>
</organism>
<dbReference type="InterPro" id="IPR019692">
    <property type="entry name" value="CFP-6_PH"/>
</dbReference>
<dbReference type="Pfam" id="PF10756">
    <property type="entry name" value="bPH_6"/>
    <property type="match status" value="1"/>
</dbReference>
<dbReference type="EMBL" id="BJVJ01000093">
    <property type="protein sequence ID" value="GEL26495.1"/>
    <property type="molecule type" value="Genomic_DNA"/>
</dbReference>
<feature type="transmembrane region" description="Helical" evidence="2">
    <location>
        <begin position="35"/>
        <end position="54"/>
    </location>
</feature>
<dbReference type="AlphaFoldDB" id="A0A511DNW7"/>
<accession>A0A511DNW7</accession>
<feature type="transmembrane region" description="Helical" evidence="2">
    <location>
        <begin position="66"/>
        <end position="86"/>
    </location>
</feature>
<comment type="caution">
    <text evidence="4">The sequence shown here is derived from an EMBL/GenBank/DDBJ whole genome shotgun (WGS) entry which is preliminary data.</text>
</comment>
<keyword evidence="5" id="KW-1185">Reference proteome</keyword>
<reference evidence="4 5" key="1">
    <citation type="submission" date="2019-07" db="EMBL/GenBank/DDBJ databases">
        <title>Whole genome shotgun sequence of Pseudonocardia sulfidoxydans NBRC 16205.</title>
        <authorList>
            <person name="Hosoyama A."/>
            <person name="Uohara A."/>
            <person name="Ohji S."/>
            <person name="Ichikawa N."/>
        </authorList>
    </citation>
    <scope>NUCLEOTIDE SEQUENCE [LARGE SCALE GENOMIC DNA]</scope>
    <source>
        <strain evidence="4 5">NBRC 16205</strain>
    </source>
</reference>
<evidence type="ECO:0000256" key="1">
    <source>
        <dbReference type="SAM" id="MobiDB-lite"/>
    </source>
</evidence>
<feature type="compositionally biased region" description="Polar residues" evidence="1">
    <location>
        <begin position="202"/>
        <end position="212"/>
    </location>
</feature>
<gene>
    <name evidence="4" type="ORF">PSU4_54490</name>
</gene>
<keyword evidence="2" id="KW-1133">Transmembrane helix</keyword>
<evidence type="ECO:0000313" key="4">
    <source>
        <dbReference type="EMBL" id="GEL26495.1"/>
    </source>
</evidence>
<evidence type="ECO:0000256" key="2">
    <source>
        <dbReference type="SAM" id="Phobius"/>
    </source>
</evidence>
<proteinExistence type="predicted"/>
<keyword evidence="2" id="KW-0812">Transmembrane</keyword>